<keyword evidence="2" id="KW-1003">Cell membrane</keyword>
<evidence type="ECO:0000256" key="4">
    <source>
        <dbReference type="ARBA" id="ARBA00022989"/>
    </source>
</evidence>
<evidence type="ECO:0000313" key="9">
    <source>
        <dbReference type="Proteomes" id="UP000681526"/>
    </source>
</evidence>
<comment type="caution">
    <text evidence="8">The sequence shown here is derived from an EMBL/GenBank/DDBJ whole genome shotgun (WGS) entry which is preliminary data.</text>
</comment>
<feature type="transmembrane region" description="Helical" evidence="6">
    <location>
        <begin position="649"/>
        <end position="674"/>
    </location>
</feature>
<keyword evidence="4 6" id="KW-1133">Transmembrane helix</keyword>
<dbReference type="RefSeq" id="WP_213484628.1">
    <property type="nucleotide sequence ID" value="NZ_CAJRAY010000049.1"/>
</dbReference>
<organism evidence="8 9">
    <name type="scientific">Thermobacillus xylanilyticus</name>
    <dbReference type="NCBI Taxonomy" id="76633"/>
    <lineage>
        <taxon>Bacteria</taxon>
        <taxon>Bacillati</taxon>
        <taxon>Bacillota</taxon>
        <taxon>Bacilli</taxon>
        <taxon>Bacillales</taxon>
        <taxon>Paenibacillaceae</taxon>
        <taxon>Thermobacillus</taxon>
    </lineage>
</organism>
<feature type="transmembrane region" description="Helical" evidence="6">
    <location>
        <begin position="695"/>
        <end position="716"/>
    </location>
</feature>
<keyword evidence="3 6" id="KW-0812">Transmembrane</keyword>
<evidence type="ECO:0000313" key="8">
    <source>
        <dbReference type="EMBL" id="CAG5087347.1"/>
    </source>
</evidence>
<dbReference type="Pfam" id="PF02687">
    <property type="entry name" value="FtsX"/>
    <property type="match status" value="2"/>
</dbReference>
<evidence type="ECO:0000256" key="6">
    <source>
        <dbReference type="SAM" id="Phobius"/>
    </source>
</evidence>
<evidence type="ECO:0000256" key="2">
    <source>
        <dbReference type="ARBA" id="ARBA00022475"/>
    </source>
</evidence>
<keyword evidence="9" id="KW-1185">Reference proteome</keyword>
<feature type="domain" description="ABC3 transporter permease C-terminal" evidence="7">
    <location>
        <begin position="261"/>
        <end position="372"/>
    </location>
</feature>
<feature type="transmembrane region" description="Helical" evidence="6">
    <location>
        <begin position="745"/>
        <end position="764"/>
    </location>
</feature>
<evidence type="ECO:0000256" key="1">
    <source>
        <dbReference type="ARBA" id="ARBA00004651"/>
    </source>
</evidence>
<evidence type="ECO:0000259" key="7">
    <source>
        <dbReference type="Pfam" id="PF02687"/>
    </source>
</evidence>
<name>A0ABN7S1U8_THEXY</name>
<protein>
    <submittedName>
        <fullName evidence="8">ABC transporter, permease protein</fullName>
    </submittedName>
</protein>
<gene>
    <name evidence="8" type="primary">txxe 2549</name>
    <name evidence="8" type="ORF">TXXE_10780</name>
</gene>
<comment type="subcellular location">
    <subcellularLocation>
        <location evidence="1">Cell membrane</location>
        <topology evidence="1">Multi-pass membrane protein</topology>
    </subcellularLocation>
</comment>
<proteinExistence type="predicted"/>
<accession>A0ABN7S1U8</accession>
<dbReference type="InterPro" id="IPR038766">
    <property type="entry name" value="Membrane_comp_ABC_pdt"/>
</dbReference>
<feature type="transmembrane region" description="Helical" evidence="6">
    <location>
        <begin position="425"/>
        <end position="446"/>
    </location>
</feature>
<feature type="transmembrane region" description="Helical" evidence="6">
    <location>
        <begin position="307"/>
        <end position="326"/>
    </location>
</feature>
<sequence length="779" mass="87510">MLLHLLKRDLYKKKSVTAILFIFILLSTLLASAGTNMIRELVSSMSDLLVKSAVPHYVQMHSGTLDERAIERWASDTQLVDMHQIVEMVPVEGSHLYLGHQDTPESTSVMDFYFVRQNEKFDFLLNLSNERVEVSEGEIAVPVFFMQQRNLSVGDRVRIVHPKFIREFTISDFVRDAQMNPSIIHSKRFVIHPADYDFLKQQAGGVEYLIEFRLTDAGKLGEFHTLYQASDMPKVGPSIDLNMFRMLNALTDGVIAVVLLLVSLLLIVIAMLCVRFTLLSTLEEDYREIGVLKAIGASRRHIRSIYLVKYVALSAAAALCGFAASFPAMQLMSSNITLYLGQAERGLLYIVLPLFSAAMMFGLLLLFCTMVLRRFHRISVVEALRSGSIGEAKVSGRRWRLNRNRLLPIPVFLGLKNVFQRLRMFGLLFFVFVASAFLLLVPIHFLNTIKSPDFVSYLGIGRSDLRIDLQYSDRMDERFKSTVDAIRNDEDVERFSPLVTSRFRLLNDDGTVDQLNVETGDFTIFPLEYVQGGAPIRDNEIALSVQNAREMERKVGDTIRLIVGGKEKTMVISGIYQDITNGGRTAKAAIPHDPESVLWYTISLDLKPDVDLQTKIAEYEKAFEPAKVTDLQGYIRQTLGQTIAQLRNLAVVAFFVSIFLSMLMTALFLSLLMAKDRPHTAILRSIGFAHRHIRTQYVTMSLTVLIAGIVTGTILSNTIGQTLVGAIWSLLGASGIRFVIEPVQAYIVCPLILMLAVVVTSWIGTGSARRINIAEMIKE</sequence>
<keyword evidence="5 6" id="KW-0472">Membrane</keyword>
<dbReference type="EMBL" id="CAJRAY010000049">
    <property type="protein sequence ID" value="CAG5087347.1"/>
    <property type="molecule type" value="Genomic_DNA"/>
</dbReference>
<feature type="transmembrane region" description="Helical" evidence="6">
    <location>
        <begin position="253"/>
        <end position="278"/>
    </location>
</feature>
<evidence type="ECO:0000256" key="3">
    <source>
        <dbReference type="ARBA" id="ARBA00022692"/>
    </source>
</evidence>
<dbReference type="PANTHER" id="PTHR30287">
    <property type="entry name" value="MEMBRANE COMPONENT OF PREDICTED ABC SUPERFAMILY METABOLITE UPTAKE TRANSPORTER"/>
    <property type="match status" value="1"/>
</dbReference>
<dbReference type="InterPro" id="IPR003838">
    <property type="entry name" value="ABC3_permease_C"/>
</dbReference>
<evidence type="ECO:0000256" key="5">
    <source>
        <dbReference type="ARBA" id="ARBA00023136"/>
    </source>
</evidence>
<feature type="domain" description="ABC3 transporter permease C-terminal" evidence="7">
    <location>
        <begin position="652"/>
        <end position="773"/>
    </location>
</feature>
<feature type="transmembrane region" description="Helical" evidence="6">
    <location>
        <begin position="346"/>
        <end position="368"/>
    </location>
</feature>
<dbReference type="PANTHER" id="PTHR30287:SF2">
    <property type="entry name" value="BLL1001 PROTEIN"/>
    <property type="match status" value="1"/>
</dbReference>
<reference evidence="8 9" key="1">
    <citation type="submission" date="2021-04" db="EMBL/GenBank/DDBJ databases">
        <authorList>
            <person name="Rakotoarivonina H."/>
        </authorList>
    </citation>
    <scope>NUCLEOTIDE SEQUENCE [LARGE SCALE GENOMIC DNA]</scope>
    <source>
        <strain evidence="8 9">XE</strain>
    </source>
</reference>
<dbReference type="Proteomes" id="UP000681526">
    <property type="component" value="Unassembled WGS sequence"/>
</dbReference>